<accession>A0A0W0S872</accession>
<comment type="caution">
    <text evidence="2">The sequence shown here is derived from an EMBL/GenBank/DDBJ whole genome shotgun (WGS) entry which is preliminary data.</text>
</comment>
<dbReference type="Proteomes" id="UP000054921">
    <property type="component" value="Unassembled WGS sequence"/>
</dbReference>
<dbReference type="PATRIC" id="fig|28084.5.peg.1405"/>
<feature type="compositionally biased region" description="Basic and acidic residues" evidence="1">
    <location>
        <begin position="220"/>
        <end position="243"/>
    </location>
</feature>
<proteinExistence type="predicted"/>
<feature type="region of interest" description="Disordered" evidence="1">
    <location>
        <begin position="220"/>
        <end position="263"/>
    </location>
</feature>
<dbReference type="EMBL" id="LNXW01000013">
    <property type="protein sequence ID" value="KTC79268.1"/>
    <property type="molecule type" value="Genomic_DNA"/>
</dbReference>
<organism evidence="2 3">
    <name type="scientific">Legionella cherrii</name>
    <dbReference type="NCBI Taxonomy" id="28084"/>
    <lineage>
        <taxon>Bacteria</taxon>
        <taxon>Pseudomonadati</taxon>
        <taxon>Pseudomonadota</taxon>
        <taxon>Gammaproteobacteria</taxon>
        <taxon>Legionellales</taxon>
        <taxon>Legionellaceae</taxon>
        <taxon>Legionella</taxon>
    </lineage>
</organism>
<dbReference type="RefSeq" id="WP_058387602.1">
    <property type="nucleotide sequence ID" value="NZ_LNXW01000013.1"/>
</dbReference>
<name>A0A0W0S872_9GAMM</name>
<evidence type="ECO:0000256" key="1">
    <source>
        <dbReference type="SAM" id="MobiDB-lite"/>
    </source>
</evidence>
<dbReference type="OrthoDB" id="5638912at2"/>
<sequence length="500" mass="57107">MSKLTKILKKIQTNLNNYLADPKQVDLLAENIGLFEEIPNSYLRKLYKKVSAFDLLENNQALLTMAFSYIHYALAKKNNSKNLNDLLNLCSKASACFQKIINYTAILPPSLLNKEHSEHLLIANFQLHKIKFLQAEMRLIFILKNNLQNSSSEREELTDIIAEYTHFKKILAKRYKDRILREQLSIDSTLLDSIQEGLKSARNLLDSPPPQQTAKRYHLETNDSHADTEHLSDAKKKKDDTRDQTSASSSESRHFENEDTPELSGLELLSTTATDIASMMMDDEQINVSSMPQPNLAPQIHLPQPILAKATEGSKLFLNEFKKWADAYFYSRTEYSEGKKAEKSLAKIAHTLLFAAMNLKQESSVYKGKQFNPAIQMAVQLFLLASGKDAETAIEATEKLRGLSKEYSILLKPFVRSFVHTPSPEKFILHLRMQFSTENQSSVSFLGLELQDIIEKLFKYFETVLTVDDYERVTQCATDCLIKAYDRLAEQNSLTFPIRK</sequence>
<gene>
    <name evidence="2" type="ORF">Lche_1288</name>
</gene>
<reference evidence="2 3" key="1">
    <citation type="submission" date="2015-11" db="EMBL/GenBank/DDBJ databases">
        <title>Genomic analysis of 38 Legionella species identifies large and diverse effector repertoires.</title>
        <authorList>
            <person name="Burstein D."/>
            <person name="Amaro F."/>
            <person name="Zusman T."/>
            <person name="Lifshitz Z."/>
            <person name="Cohen O."/>
            <person name="Gilbert J.A."/>
            <person name="Pupko T."/>
            <person name="Shuman H.A."/>
            <person name="Segal G."/>
        </authorList>
    </citation>
    <scope>NUCLEOTIDE SEQUENCE [LARGE SCALE GENOMIC DNA]</scope>
    <source>
        <strain evidence="2 3">ORW</strain>
    </source>
</reference>
<dbReference type="AlphaFoldDB" id="A0A0W0S872"/>
<evidence type="ECO:0000313" key="3">
    <source>
        <dbReference type="Proteomes" id="UP000054921"/>
    </source>
</evidence>
<protein>
    <submittedName>
        <fullName evidence="2">Uncharacterized protein</fullName>
    </submittedName>
</protein>
<evidence type="ECO:0000313" key="2">
    <source>
        <dbReference type="EMBL" id="KTC79268.1"/>
    </source>
</evidence>